<keyword evidence="3" id="KW-1185">Reference proteome</keyword>
<dbReference type="AlphaFoldDB" id="S8CH83"/>
<organism evidence="2 3">
    <name type="scientific">Genlisea aurea</name>
    <dbReference type="NCBI Taxonomy" id="192259"/>
    <lineage>
        <taxon>Eukaryota</taxon>
        <taxon>Viridiplantae</taxon>
        <taxon>Streptophyta</taxon>
        <taxon>Embryophyta</taxon>
        <taxon>Tracheophyta</taxon>
        <taxon>Spermatophyta</taxon>
        <taxon>Magnoliopsida</taxon>
        <taxon>eudicotyledons</taxon>
        <taxon>Gunneridae</taxon>
        <taxon>Pentapetalae</taxon>
        <taxon>asterids</taxon>
        <taxon>lamiids</taxon>
        <taxon>Lamiales</taxon>
        <taxon>Lentibulariaceae</taxon>
        <taxon>Genlisea</taxon>
    </lineage>
</organism>
<name>S8CH83_9LAMI</name>
<evidence type="ECO:0000313" key="3">
    <source>
        <dbReference type="Proteomes" id="UP000015453"/>
    </source>
</evidence>
<feature type="compositionally biased region" description="Acidic residues" evidence="1">
    <location>
        <begin position="134"/>
        <end position="152"/>
    </location>
</feature>
<dbReference type="PANTHER" id="PTHR10826">
    <property type="entry name" value="COMPLEMENT COMPONENT 1"/>
    <property type="match status" value="1"/>
</dbReference>
<dbReference type="PANTHER" id="PTHR10826:SF41">
    <property type="entry name" value="MITOCHONDRIAL GLYCOPROTEIN FAMILY PROTEIN"/>
    <property type="match status" value="1"/>
</dbReference>
<reference evidence="2 3" key="1">
    <citation type="journal article" date="2013" name="BMC Genomics">
        <title>The miniature genome of a carnivorous plant Genlisea aurea contains a low number of genes and short non-coding sequences.</title>
        <authorList>
            <person name="Leushkin E.V."/>
            <person name="Sutormin R.A."/>
            <person name="Nabieva E.R."/>
            <person name="Penin A.A."/>
            <person name="Kondrashov A.S."/>
            <person name="Logacheva M.D."/>
        </authorList>
    </citation>
    <scope>NUCLEOTIDE SEQUENCE [LARGE SCALE GENOMIC DNA]</scope>
</reference>
<comment type="caution">
    <text evidence="2">The sequence shown here is derived from an EMBL/GenBank/DDBJ whole genome shotgun (WGS) entry which is preliminary data.</text>
</comment>
<dbReference type="GO" id="GO:0005759">
    <property type="term" value="C:mitochondrial matrix"/>
    <property type="evidence" value="ECO:0007669"/>
    <property type="project" value="InterPro"/>
</dbReference>
<protein>
    <recommendedName>
        <fullName evidence="4">Mitochondrial glycoprotein family protein</fullName>
    </recommendedName>
</protein>
<evidence type="ECO:0000313" key="2">
    <source>
        <dbReference type="EMBL" id="EPS66225.1"/>
    </source>
</evidence>
<dbReference type="Pfam" id="PF02330">
    <property type="entry name" value="MAM33"/>
    <property type="match status" value="1"/>
</dbReference>
<dbReference type="Proteomes" id="UP000015453">
    <property type="component" value="Unassembled WGS sequence"/>
</dbReference>
<evidence type="ECO:0000256" key="1">
    <source>
        <dbReference type="SAM" id="MobiDB-lite"/>
    </source>
</evidence>
<proteinExistence type="predicted"/>
<dbReference type="Gene3D" id="3.10.280.10">
    <property type="entry name" value="Mitochondrial glycoprotein"/>
    <property type="match status" value="1"/>
</dbReference>
<evidence type="ECO:0008006" key="4">
    <source>
        <dbReference type="Google" id="ProtNLM"/>
    </source>
</evidence>
<sequence>MALRCAIRKAAFRIAAAPTVRSAAAFVQRHISYSQRSSSLSTAVGRPSGNLFRSSFPSLMNRYSTKTGSDQSLLRVLETEIQCAVESQGGEDEEVPPEFPFEIKDQPGQRTITLERTYLGETISVEVFMPDLITGEDDDDNRNASEDDDNAEGGERANQSSLPMVVRVAKTDGGPVLEFGCTAYPDEVAIDSLSVKAPDDDEEHAAYEGPDFADLDENLQKSFHKYLELRGIKPSTTNFLHGYMVDKDAKEYITWLKNIQKFVQA</sequence>
<accession>S8CH83</accession>
<dbReference type="EMBL" id="AUSU01003794">
    <property type="protein sequence ID" value="EPS66225.1"/>
    <property type="molecule type" value="Genomic_DNA"/>
</dbReference>
<dbReference type="SUPFAM" id="SSF54529">
    <property type="entry name" value="Mitochondrial glycoprotein MAM33-like"/>
    <property type="match status" value="1"/>
</dbReference>
<gene>
    <name evidence="2" type="ORF">M569_08553</name>
</gene>
<dbReference type="InterPro" id="IPR036561">
    <property type="entry name" value="MAM33_sf"/>
</dbReference>
<dbReference type="InterPro" id="IPR003428">
    <property type="entry name" value="MAM33"/>
</dbReference>
<feature type="region of interest" description="Disordered" evidence="1">
    <location>
        <begin position="132"/>
        <end position="162"/>
    </location>
</feature>
<dbReference type="FunFam" id="3.10.280.10:FF:000002">
    <property type="entry name" value="Mitochondrial glycoprotein family protein"/>
    <property type="match status" value="1"/>
</dbReference>
<dbReference type="OrthoDB" id="278212at2759"/>